<evidence type="ECO:0000313" key="3">
    <source>
        <dbReference type="Proteomes" id="UP000269396"/>
    </source>
</evidence>
<gene>
    <name evidence="2" type="ORF">SMTD_LOCUS17376</name>
</gene>
<feature type="region of interest" description="Disordered" evidence="1">
    <location>
        <begin position="1"/>
        <end position="62"/>
    </location>
</feature>
<proteinExistence type="predicted"/>
<evidence type="ECO:0000256" key="1">
    <source>
        <dbReference type="SAM" id="MobiDB-lite"/>
    </source>
</evidence>
<organism evidence="2 3">
    <name type="scientific">Schistosoma mattheei</name>
    <dbReference type="NCBI Taxonomy" id="31246"/>
    <lineage>
        <taxon>Eukaryota</taxon>
        <taxon>Metazoa</taxon>
        <taxon>Spiralia</taxon>
        <taxon>Lophotrochozoa</taxon>
        <taxon>Platyhelminthes</taxon>
        <taxon>Trematoda</taxon>
        <taxon>Digenea</taxon>
        <taxon>Strigeidida</taxon>
        <taxon>Schistosomatoidea</taxon>
        <taxon>Schistosomatidae</taxon>
        <taxon>Schistosoma</taxon>
    </lineage>
</organism>
<feature type="compositionally biased region" description="Basic and acidic residues" evidence="1">
    <location>
        <begin position="10"/>
        <end position="23"/>
    </location>
</feature>
<name>A0A183PSP0_9TREM</name>
<protein>
    <submittedName>
        <fullName evidence="2">Uncharacterized protein</fullName>
    </submittedName>
</protein>
<dbReference type="EMBL" id="UZAL01038627">
    <property type="protein sequence ID" value="VDP74041.1"/>
    <property type="molecule type" value="Genomic_DNA"/>
</dbReference>
<dbReference type="AlphaFoldDB" id="A0A183PSP0"/>
<feature type="compositionally biased region" description="Polar residues" evidence="1">
    <location>
        <begin position="45"/>
        <end position="60"/>
    </location>
</feature>
<accession>A0A183PSP0</accession>
<sequence length="108" mass="12064">MTKKLTGKYHKPERSAKDKRGKPITEIQGQRNRCVEHFGELLNKPASSNPPDTEAASTNIPIDVSPPMIEAIRMTIRQIKSGKAEEPDNILDEALKSDIKATETYSIF</sequence>
<keyword evidence="3" id="KW-1185">Reference proteome</keyword>
<evidence type="ECO:0000313" key="2">
    <source>
        <dbReference type="EMBL" id="VDP74041.1"/>
    </source>
</evidence>
<dbReference type="Proteomes" id="UP000269396">
    <property type="component" value="Unassembled WGS sequence"/>
</dbReference>
<reference evidence="2 3" key="1">
    <citation type="submission" date="2018-11" db="EMBL/GenBank/DDBJ databases">
        <authorList>
            <consortium name="Pathogen Informatics"/>
        </authorList>
    </citation>
    <scope>NUCLEOTIDE SEQUENCE [LARGE SCALE GENOMIC DNA]</scope>
    <source>
        <strain>Denwood</strain>
        <strain evidence="3">Zambia</strain>
    </source>
</reference>